<dbReference type="Proteomes" id="UP000248745">
    <property type="component" value="Unassembled WGS sequence"/>
</dbReference>
<evidence type="ECO:0000313" key="3">
    <source>
        <dbReference type="Proteomes" id="UP000248745"/>
    </source>
</evidence>
<keyword evidence="3" id="KW-1185">Reference proteome</keyword>
<evidence type="ECO:0000313" key="2">
    <source>
        <dbReference type="EMBL" id="PZF72871.1"/>
    </source>
</evidence>
<reference evidence="2 3" key="1">
    <citation type="submission" date="2018-06" db="EMBL/GenBank/DDBJ databases">
        <title>Mucibacter soli gen. nov., sp. nov., a new member of the family Chitinophagaceae producing mucin.</title>
        <authorList>
            <person name="Kim M.-K."/>
            <person name="Park S."/>
            <person name="Kim T.-S."/>
            <person name="Joung Y."/>
            <person name="Han J.-H."/>
            <person name="Kim S.B."/>
        </authorList>
    </citation>
    <scope>NUCLEOTIDE SEQUENCE [LARGE SCALE GENOMIC DNA]</scope>
    <source>
        <strain evidence="2 3">R1-15</strain>
    </source>
</reference>
<organism evidence="2 3">
    <name type="scientific">Taibaiella soli</name>
    <dbReference type="NCBI Taxonomy" id="1649169"/>
    <lineage>
        <taxon>Bacteria</taxon>
        <taxon>Pseudomonadati</taxon>
        <taxon>Bacteroidota</taxon>
        <taxon>Chitinophagia</taxon>
        <taxon>Chitinophagales</taxon>
        <taxon>Chitinophagaceae</taxon>
        <taxon>Taibaiella</taxon>
    </lineage>
</organism>
<feature type="domain" description="Antitoxin SocA-like Panacea" evidence="1">
    <location>
        <begin position="44"/>
        <end position="147"/>
    </location>
</feature>
<dbReference type="Pfam" id="PF13274">
    <property type="entry name" value="SocA_Panacea"/>
    <property type="match status" value="1"/>
</dbReference>
<dbReference type="AlphaFoldDB" id="A0A2W2AC56"/>
<dbReference type="EMBL" id="QKTW01000016">
    <property type="protein sequence ID" value="PZF72871.1"/>
    <property type="molecule type" value="Genomic_DNA"/>
</dbReference>
<name>A0A2W2AC56_9BACT</name>
<evidence type="ECO:0000259" key="1">
    <source>
        <dbReference type="Pfam" id="PF13274"/>
    </source>
</evidence>
<accession>A0A2W2AC56</accession>
<gene>
    <name evidence="2" type="ORF">DN068_10690</name>
</gene>
<dbReference type="InterPro" id="IPR025272">
    <property type="entry name" value="SocA_Panacea"/>
</dbReference>
<protein>
    <recommendedName>
        <fullName evidence="1">Antitoxin SocA-like Panacea domain-containing protein</fullName>
    </recommendedName>
</protein>
<proteinExistence type="predicted"/>
<dbReference type="OrthoDB" id="9799173at2"/>
<comment type="caution">
    <text evidence="2">The sequence shown here is derived from an EMBL/GenBank/DDBJ whole genome shotgun (WGS) entry which is preliminary data.</text>
</comment>
<sequence>MQIIEEMKLPHKTIDFTDDQINKIGNTIIYLSQHMSDLSKTKILKILFLLEESSIKKNKTPFFGIDFQIWQHGPVAKDIYIDLSDDEPTLLADFIGKKGDVFVGVREFNDDEFSDNDIEVLDHVTTFAMSKTANELVRITHDSNSLWNICAQANNVYDLLEAKKLNSTEYTIDFSLLFSDEGSRKLYEEIAETQEFIRNLKR</sequence>